<organism evidence="5 6">
    <name type="scientific">Pseudomonas aeruginosa</name>
    <dbReference type="NCBI Taxonomy" id="287"/>
    <lineage>
        <taxon>Bacteria</taxon>
        <taxon>Pseudomonadati</taxon>
        <taxon>Pseudomonadota</taxon>
        <taxon>Gammaproteobacteria</taxon>
        <taxon>Pseudomonadales</taxon>
        <taxon>Pseudomonadaceae</taxon>
        <taxon>Pseudomonas</taxon>
    </lineage>
</organism>
<dbReference type="FunFam" id="3.40.50.2300:FF:000396">
    <property type="entry name" value="Hybrid sensor histidine kinase/response regulator"/>
    <property type="match status" value="1"/>
</dbReference>
<dbReference type="CDD" id="cd00156">
    <property type="entry name" value="REC"/>
    <property type="match status" value="1"/>
</dbReference>
<dbReference type="InterPro" id="IPR011006">
    <property type="entry name" value="CheY-like_superfamily"/>
</dbReference>
<accession>A0A3M5EBJ7</accession>
<dbReference type="Gene3D" id="3.40.50.2300">
    <property type="match status" value="1"/>
</dbReference>
<dbReference type="Pfam" id="PF00072">
    <property type="entry name" value="Response_reg"/>
    <property type="match status" value="1"/>
</dbReference>
<feature type="domain" description="Response regulatory" evidence="4">
    <location>
        <begin position="88"/>
        <end position="204"/>
    </location>
</feature>
<dbReference type="EMBL" id="RBSQ01000388">
    <property type="protein sequence ID" value="RMS59201.1"/>
    <property type="molecule type" value="Genomic_DNA"/>
</dbReference>
<feature type="compositionally biased region" description="Basic residues" evidence="3">
    <location>
        <begin position="1"/>
        <end position="14"/>
    </location>
</feature>
<comment type="caution">
    <text evidence="5">The sequence shown here is derived from an EMBL/GenBank/DDBJ whole genome shotgun (WGS) entry which is preliminary data.</text>
</comment>
<sequence length="207" mass="22504">MRGRASPRTSRKSSSKSSSAWTATRPARRKASVSAWRSPTGSARSSAIRWKYVPGRARAASSASAYRWRGSLANGHKAEPAQALNGAQVLCVDNEDSILAGMNSLLSRWGCQVWTARSREECATLLDSEMRPQLALIDYHLDDGETGTQLMAWLRTRLGEPVPGVVISADARPELVAEIHAAGLDYLSKPVKPAALRALLSRHLSLR</sequence>
<dbReference type="PANTHER" id="PTHR44591:SF3">
    <property type="entry name" value="RESPONSE REGULATORY DOMAIN-CONTAINING PROTEIN"/>
    <property type="match status" value="1"/>
</dbReference>
<gene>
    <name evidence="5" type="ORF">ALP65_100340</name>
</gene>
<evidence type="ECO:0000256" key="3">
    <source>
        <dbReference type="SAM" id="MobiDB-lite"/>
    </source>
</evidence>
<protein>
    <recommendedName>
        <fullName evidence="4">Response regulatory domain-containing protein</fullName>
    </recommendedName>
</protein>
<evidence type="ECO:0000313" key="5">
    <source>
        <dbReference type="EMBL" id="RMS59201.1"/>
    </source>
</evidence>
<dbReference type="InterPro" id="IPR050595">
    <property type="entry name" value="Bact_response_regulator"/>
</dbReference>
<dbReference type="AlphaFoldDB" id="A0A3M5EBJ7"/>
<keyword evidence="1 2" id="KW-0597">Phosphoprotein</keyword>
<dbReference type="SMART" id="SM00448">
    <property type="entry name" value="REC"/>
    <property type="match status" value="1"/>
</dbReference>
<dbReference type="PROSITE" id="PS50110">
    <property type="entry name" value="RESPONSE_REGULATORY"/>
    <property type="match status" value="1"/>
</dbReference>
<proteinExistence type="predicted"/>
<name>A0A3M5EBJ7_PSEAI</name>
<evidence type="ECO:0000256" key="1">
    <source>
        <dbReference type="ARBA" id="ARBA00022553"/>
    </source>
</evidence>
<dbReference type="Proteomes" id="UP000270834">
    <property type="component" value="Unassembled WGS sequence"/>
</dbReference>
<feature type="region of interest" description="Disordered" evidence="3">
    <location>
        <begin position="1"/>
        <end position="38"/>
    </location>
</feature>
<dbReference type="SUPFAM" id="SSF52172">
    <property type="entry name" value="CheY-like"/>
    <property type="match status" value="1"/>
</dbReference>
<evidence type="ECO:0000256" key="2">
    <source>
        <dbReference type="PROSITE-ProRule" id="PRU00169"/>
    </source>
</evidence>
<dbReference type="GO" id="GO:0000160">
    <property type="term" value="P:phosphorelay signal transduction system"/>
    <property type="evidence" value="ECO:0007669"/>
    <property type="project" value="InterPro"/>
</dbReference>
<evidence type="ECO:0000259" key="4">
    <source>
        <dbReference type="PROSITE" id="PS50110"/>
    </source>
</evidence>
<reference evidence="5 6" key="1">
    <citation type="submission" date="2018-08" db="EMBL/GenBank/DDBJ databases">
        <title>Recombination of ecologically and evolutionarily significant loci maintains genetic cohesion in the Pseudomonas syringae species complex.</title>
        <authorList>
            <person name="Dillon M."/>
            <person name="Thakur S."/>
            <person name="Almeida R.N.D."/>
            <person name="Weir B.S."/>
            <person name="Guttman D.S."/>
        </authorList>
    </citation>
    <scope>NUCLEOTIDE SEQUENCE [LARGE SCALE GENOMIC DNA]</scope>
    <source>
        <strain evidence="5 6">ICMP 7846</strain>
    </source>
</reference>
<feature type="compositionally biased region" description="Low complexity" evidence="3">
    <location>
        <begin position="15"/>
        <end position="25"/>
    </location>
</feature>
<evidence type="ECO:0000313" key="6">
    <source>
        <dbReference type="Proteomes" id="UP000270834"/>
    </source>
</evidence>
<dbReference type="PANTHER" id="PTHR44591">
    <property type="entry name" value="STRESS RESPONSE REGULATOR PROTEIN 1"/>
    <property type="match status" value="1"/>
</dbReference>
<dbReference type="InterPro" id="IPR001789">
    <property type="entry name" value="Sig_transdc_resp-reg_receiver"/>
</dbReference>
<feature type="modified residue" description="4-aspartylphosphate" evidence="2">
    <location>
        <position position="138"/>
    </location>
</feature>